<dbReference type="OrthoDB" id="4284408at2759"/>
<dbReference type="Pfam" id="PF01419">
    <property type="entry name" value="Jacalin"/>
    <property type="match status" value="1"/>
</dbReference>
<feature type="domain" description="Jacalin-type lectin" evidence="1">
    <location>
        <begin position="10"/>
        <end position="127"/>
    </location>
</feature>
<organism evidence="2 3">
    <name type="scientific">Aspergillus avenaceus</name>
    <dbReference type="NCBI Taxonomy" id="36643"/>
    <lineage>
        <taxon>Eukaryota</taxon>
        <taxon>Fungi</taxon>
        <taxon>Dikarya</taxon>
        <taxon>Ascomycota</taxon>
        <taxon>Pezizomycotina</taxon>
        <taxon>Eurotiomycetes</taxon>
        <taxon>Eurotiomycetidae</taxon>
        <taxon>Eurotiales</taxon>
        <taxon>Aspergillaceae</taxon>
        <taxon>Aspergillus</taxon>
        <taxon>Aspergillus subgen. Circumdati</taxon>
    </lineage>
</organism>
<evidence type="ECO:0000313" key="2">
    <source>
        <dbReference type="EMBL" id="KAE8154341.1"/>
    </source>
</evidence>
<dbReference type="AlphaFoldDB" id="A0A5N6U8A5"/>
<evidence type="ECO:0000259" key="1">
    <source>
        <dbReference type="Pfam" id="PF01419"/>
    </source>
</evidence>
<dbReference type="EMBL" id="ML742030">
    <property type="protein sequence ID" value="KAE8154341.1"/>
    <property type="molecule type" value="Genomic_DNA"/>
</dbReference>
<proteinExistence type="predicted"/>
<dbReference type="InterPro" id="IPR001229">
    <property type="entry name" value="Jacalin-like_lectin_dom"/>
</dbReference>
<accession>A0A5N6U8A5</accession>
<sequence>MSTEGVREFGPFGGHGGSYWDADNGETRLRRIEGWGRSWEGHNVLNGIRFTWEDGKESNIIGHENYNWPSMIELNPGENIRDLTVWAGYQEGFVNGITVDSDQHPYPQTIGVQEGGRFPVPPGDWVGAEGGYPDHGAAEVVDSIKLKLK</sequence>
<dbReference type="Gene3D" id="2.100.10.30">
    <property type="entry name" value="Jacalin-like lectin domain"/>
    <property type="match status" value="1"/>
</dbReference>
<gene>
    <name evidence="2" type="ORF">BDV25DRAFT_136035</name>
</gene>
<name>A0A5N6U8A5_ASPAV</name>
<dbReference type="InterPro" id="IPR036404">
    <property type="entry name" value="Jacalin-like_lectin_dom_sf"/>
</dbReference>
<protein>
    <recommendedName>
        <fullName evidence="1">Jacalin-type lectin domain-containing protein</fullName>
    </recommendedName>
</protein>
<dbReference type="Proteomes" id="UP000325780">
    <property type="component" value="Unassembled WGS sequence"/>
</dbReference>
<keyword evidence="3" id="KW-1185">Reference proteome</keyword>
<dbReference type="SUPFAM" id="SSF51101">
    <property type="entry name" value="Mannose-binding lectins"/>
    <property type="match status" value="1"/>
</dbReference>
<evidence type="ECO:0000313" key="3">
    <source>
        <dbReference type="Proteomes" id="UP000325780"/>
    </source>
</evidence>
<reference evidence="2 3" key="1">
    <citation type="submission" date="2019-04" db="EMBL/GenBank/DDBJ databases">
        <title>Friends and foes A comparative genomics study of 23 Aspergillus species from section Flavi.</title>
        <authorList>
            <consortium name="DOE Joint Genome Institute"/>
            <person name="Kjaerbolling I."/>
            <person name="Vesth T."/>
            <person name="Frisvad J.C."/>
            <person name="Nybo J.L."/>
            <person name="Theobald S."/>
            <person name="Kildgaard S."/>
            <person name="Isbrandt T."/>
            <person name="Kuo A."/>
            <person name="Sato A."/>
            <person name="Lyhne E.K."/>
            <person name="Kogle M.E."/>
            <person name="Wiebenga A."/>
            <person name="Kun R.S."/>
            <person name="Lubbers R.J."/>
            <person name="Makela M.R."/>
            <person name="Barry K."/>
            <person name="Chovatia M."/>
            <person name="Clum A."/>
            <person name="Daum C."/>
            <person name="Haridas S."/>
            <person name="He G."/>
            <person name="LaButti K."/>
            <person name="Lipzen A."/>
            <person name="Mondo S."/>
            <person name="Riley R."/>
            <person name="Salamov A."/>
            <person name="Simmons B.A."/>
            <person name="Magnuson J.K."/>
            <person name="Henrissat B."/>
            <person name="Mortensen U.H."/>
            <person name="Larsen T.O."/>
            <person name="Devries R.P."/>
            <person name="Grigoriev I.V."/>
            <person name="Machida M."/>
            <person name="Baker S.E."/>
            <person name="Andersen M.R."/>
        </authorList>
    </citation>
    <scope>NUCLEOTIDE SEQUENCE [LARGE SCALE GENOMIC DNA]</scope>
    <source>
        <strain evidence="2 3">IBT 18842</strain>
    </source>
</reference>